<organism evidence="2">
    <name type="scientific">Zooxanthella nutricula</name>
    <dbReference type="NCBI Taxonomy" id="1333877"/>
    <lineage>
        <taxon>Eukaryota</taxon>
        <taxon>Sar</taxon>
        <taxon>Alveolata</taxon>
        <taxon>Dinophyceae</taxon>
        <taxon>Peridiniales</taxon>
        <taxon>Peridiniales incertae sedis</taxon>
        <taxon>Zooxanthella</taxon>
    </lineage>
</organism>
<dbReference type="AlphaFoldDB" id="A0A6U6UPP5"/>
<protein>
    <submittedName>
        <fullName evidence="2">Uncharacterized protein</fullName>
    </submittedName>
</protein>
<evidence type="ECO:0000256" key="1">
    <source>
        <dbReference type="SAM" id="SignalP"/>
    </source>
</evidence>
<feature type="signal peptide" evidence="1">
    <location>
        <begin position="1"/>
        <end position="19"/>
    </location>
</feature>
<dbReference type="EMBL" id="HBGW01089175">
    <property type="protein sequence ID" value="CAD9638730.1"/>
    <property type="molecule type" value="Transcribed_RNA"/>
</dbReference>
<gene>
    <name evidence="2" type="ORF">BRAN1462_LOCUS56552</name>
</gene>
<sequence>MSAAFVALALCCLATTSSGTAIARASASVHRRGRRSGGPASSVRGPELRHRLRVCNAYAAPAALEILRGRGGKLTSDHAMDYKDCRDFVAPLKAGDTLEFKVGHNQTGSFSVSDLPSFDALLLLVVHRHDAASAAMSFESHIFANLLNAQVAVIDAYKGQSTALPRIRDAANRARSEELRFDSVVAVNPGTYEVDLKGSDGGIKANSALVALNRESYVILRVGADSASGEPHPEELVVFPRSQATSLAHDGAEVGGRSPMRSLVRSVSAWLFGE</sequence>
<name>A0A6U6UPP5_9DINO</name>
<evidence type="ECO:0000313" key="2">
    <source>
        <dbReference type="EMBL" id="CAD9638730.1"/>
    </source>
</evidence>
<proteinExistence type="predicted"/>
<feature type="chain" id="PRO_5030160557" evidence="1">
    <location>
        <begin position="20"/>
        <end position="274"/>
    </location>
</feature>
<reference evidence="2" key="1">
    <citation type="submission" date="2021-01" db="EMBL/GenBank/DDBJ databases">
        <authorList>
            <person name="Corre E."/>
            <person name="Pelletier E."/>
            <person name="Niang G."/>
            <person name="Scheremetjew M."/>
            <person name="Finn R."/>
            <person name="Kale V."/>
            <person name="Holt S."/>
            <person name="Cochrane G."/>
            <person name="Meng A."/>
            <person name="Brown T."/>
            <person name="Cohen L."/>
        </authorList>
    </citation>
    <scope>NUCLEOTIDE SEQUENCE</scope>
    <source>
        <strain evidence="2">RCC3387</strain>
    </source>
</reference>
<keyword evidence="1" id="KW-0732">Signal</keyword>
<accession>A0A6U6UPP5</accession>